<proteinExistence type="predicted"/>
<sequence>MNAPIPPDRLLLDQDLAAAEFRCGEAEGRWRFLSLRWPYVIIAVSAPARPNAPDEFGFRFECTGYRQTPVTAQPWDLGRDAPLPPSRWPTGPTHVVAVFRPDWKFGQCLYLPCDRLSIEGHHDWPIKYPSRMWNPARGIICYLEQLYDLFNHSDYSGVVGA</sequence>
<dbReference type="AlphaFoldDB" id="A0A2M6UIW8"/>
<reference evidence="1 2" key="1">
    <citation type="submission" date="2015-06" db="EMBL/GenBank/DDBJ databases">
        <title>Comparative genome analysis of nirS-carrying Bradyrhizobium sp. strains.</title>
        <authorList>
            <person name="Ishii S."/>
            <person name="Jang J."/>
            <person name="Nishizawa T."/>
            <person name="Senoo K."/>
        </authorList>
    </citation>
    <scope>NUCLEOTIDE SEQUENCE [LARGE SCALE GENOMIC DNA]</scope>
    <source>
        <strain evidence="1 2">TSA1</strain>
    </source>
</reference>
<dbReference type="EMBL" id="LFJC01000003">
    <property type="protein sequence ID" value="PIT04485.1"/>
    <property type="molecule type" value="Genomic_DNA"/>
</dbReference>
<dbReference type="InterPro" id="IPR056082">
    <property type="entry name" value="BilB-like"/>
</dbReference>
<comment type="caution">
    <text evidence="1">The sequence shown here is derived from an EMBL/GenBank/DDBJ whole genome shotgun (WGS) entry which is preliminary data.</text>
</comment>
<gene>
    <name evidence="1" type="ORF">TSA1_29820</name>
</gene>
<accession>A0A2M6UIW8</accession>
<evidence type="ECO:0000313" key="1">
    <source>
        <dbReference type="EMBL" id="PIT04485.1"/>
    </source>
</evidence>
<dbReference type="Proteomes" id="UP000228930">
    <property type="component" value="Unassembled WGS sequence"/>
</dbReference>
<organism evidence="1 2">
    <name type="scientific">Bradyrhizobium nitroreducens</name>
    <dbReference type="NCBI Taxonomy" id="709803"/>
    <lineage>
        <taxon>Bacteria</taxon>
        <taxon>Pseudomonadati</taxon>
        <taxon>Pseudomonadota</taxon>
        <taxon>Alphaproteobacteria</taxon>
        <taxon>Hyphomicrobiales</taxon>
        <taxon>Nitrobacteraceae</taxon>
        <taxon>Bradyrhizobium</taxon>
    </lineage>
</organism>
<evidence type="ECO:0000313" key="2">
    <source>
        <dbReference type="Proteomes" id="UP000228930"/>
    </source>
</evidence>
<dbReference type="RefSeq" id="WP_161497284.1">
    <property type="nucleotide sequence ID" value="NZ_LFJC01000003.1"/>
</dbReference>
<dbReference type="Pfam" id="PF24702">
    <property type="entry name" value="DUF7665"/>
    <property type="match status" value="1"/>
</dbReference>
<keyword evidence="2" id="KW-1185">Reference proteome</keyword>
<name>A0A2M6UIW8_9BRAD</name>
<protein>
    <submittedName>
        <fullName evidence="1">Uncharacterized protein</fullName>
    </submittedName>
</protein>